<comment type="caution">
    <text evidence="2">The sequence shown here is derived from an EMBL/GenBank/DDBJ whole genome shotgun (WGS) entry which is preliminary data.</text>
</comment>
<evidence type="ECO:0000313" key="2">
    <source>
        <dbReference type="EMBL" id="TWP26164.1"/>
    </source>
</evidence>
<evidence type="ECO:0000313" key="3">
    <source>
        <dbReference type="Proteomes" id="UP000319499"/>
    </source>
</evidence>
<protein>
    <submittedName>
        <fullName evidence="2">HD domain-containing protein</fullName>
    </submittedName>
</protein>
<name>A0A563D8N5_9FLAO</name>
<dbReference type="Gene3D" id="1.20.58.1910">
    <property type="match status" value="1"/>
</dbReference>
<dbReference type="Pfam" id="PF01966">
    <property type="entry name" value="HD"/>
    <property type="match status" value="1"/>
</dbReference>
<reference evidence="2 3" key="1">
    <citation type="submission" date="2019-02" db="EMBL/GenBank/DDBJ databases">
        <title>Apibacter muscae sp. nov.: a novel member of the house fly microbiota.</title>
        <authorList>
            <person name="Park R."/>
        </authorList>
    </citation>
    <scope>NUCLEOTIDE SEQUENCE [LARGE SCALE GENOMIC DNA]</scope>
    <source>
        <strain evidence="2 3">AL1</strain>
    </source>
</reference>
<dbReference type="PANTHER" id="PTHR33594:SF1">
    <property type="entry name" value="HD_PDEASE DOMAIN-CONTAINING PROTEIN"/>
    <property type="match status" value="1"/>
</dbReference>
<dbReference type="PANTHER" id="PTHR33594">
    <property type="entry name" value="SUPERFAMILY HYDROLASE, PUTATIVE (AFU_ORTHOLOGUE AFUA_1G03035)-RELATED"/>
    <property type="match status" value="1"/>
</dbReference>
<dbReference type="EMBL" id="SELH01000026">
    <property type="protein sequence ID" value="TWP26164.1"/>
    <property type="molecule type" value="Genomic_DNA"/>
</dbReference>
<gene>
    <name evidence="2" type="ORF">ETU09_10715</name>
</gene>
<keyword evidence="3" id="KW-1185">Reference proteome</keyword>
<dbReference type="RefSeq" id="WP_146293546.1">
    <property type="nucleotide sequence ID" value="NZ_SELH01000026.1"/>
</dbReference>
<organism evidence="2 3">
    <name type="scientific">Apibacter muscae</name>
    <dbReference type="NCBI Taxonomy" id="2509004"/>
    <lineage>
        <taxon>Bacteria</taxon>
        <taxon>Pseudomonadati</taxon>
        <taxon>Bacteroidota</taxon>
        <taxon>Flavobacteriia</taxon>
        <taxon>Flavobacteriales</taxon>
        <taxon>Weeksellaceae</taxon>
        <taxon>Apibacter</taxon>
    </lineage>
</organism>
<dbReference type="AlphaFoldDB" id="A0A563D8N5"/>
<dbReference type="OrthoDB" id="9797344at2"/>
<dbReference type="SUPFAM" id="SSF109604">
    <property type="entry name" value="HD-domain/PDEase-like"/>
    <property type="match status" value="1"/>
</dbReference>
<dbReference type="PROSITE" id="PS51831">
    <property type="entry name" value="HD"/>
    <property type="match status" value="1"/>
</dbReference>
<evidence type="ECO:0000259" key="1">
    <source>
        <dbReference type="PROSITE" id="PS51831"/>
    </source>
</evidence>
<accession>A0A563D8N5</accession>
<feature type="domain" description="HD" evidence="1">
    <location>
        <begin position="26"/>
        <end position="127"/>
    </location>
</feature>
<dbReference type="SMART" id="SM00471">
    <property type="entry name" value="HDc"/>
    <property type="match status" value="1"/>
</dbReference>
<sequence length="213" mass="24821">MNELNKINYIKTFVKNRLYNEYSGHDYWHIVRVVNNAQKIMLNESADNLKVIIASWLHDIGDYKLHNGIDKTKEIVFPLLKSMEFNNKFIDDILKIISEVSYNGGFNQPPSSIEAKIVQDADRLDAMGAIGIARAFAYGGNKGREIYNPDDNLNIYNSKEEYKNNNSSSIMHFYEKLLKLKNLMNTDTAKFIAHRRHEFMILFLNEFMDEIKN</sequence>
<dbReference type="Gene3D" id="1.10.472.50">
    <property type="entry name" value="HD-domain/PDEase-like"/>
    <property type="match status" value="1"/>
</dbReference>
<dbReference type="InterPro" id="IPR006674">
    <property type="entry name" value="HD_domain"/>
</dbReference>
<dbReference type="InterPro" id="IPR003607">
    <property type="entry name" value="HD/PDEase_dom"/>
</dbReference>
<dbReference type="Proteomes" id="UP000319499">
    <property type="component" value="Unassembled WGS sequence"/>
</dbReference>
<dbReference type="CDD" id="cd00077">
    <property type="entry name" value="HDc"/>
    <property type="match status" value="1"/>
</dbReference>
<proteinExistence type="predicted"/>